<proteinExistence type="predicted"/>
<dbReference type="InterPro" id="IPR001296">
    <property type="entry name" value="Glyco_trans_1"/>
</dbReference>
<feature type="domain" description="Glycosyltransferase subfamily 4-like N-terminal" evidence="2">
    <location>
        <begin position="59"/>
        <end position="173"/>
    </location>
</feature>
<dbReference type="AlphaFoldDB" id="A0AAU8JC30"/>
<dbReference type="Gene3D" id="3.40.50.2000">
    <property type="entry name" value="Glycogen Phosphorylase B"/>
    <property type="match status" value="2"/>
</dbReference>
<protein>
    <submittedName>
        <fullName evidence="3">Glycosyltransferase family 4 protein</fullName>
        <ecNumber evidence="3">2.4.-.-</ecNumber>
    </submittedName>
</protein>
<dbReference type="InterPro" id="IPR028098">
    <property type="entry name" value="Glyco_trans_4-like_N"/>
</dbReference>
<keyword evidence="3" id="KW-0328">Glycosyltransferase</keyword>
<sequence length="415" mass="47909">MMIAQQKIHVTCIFTHAIRWVPFELVAKYIDKNKFDIDYVILNERDPMIACLKELNIRHTVTSFPDYSNTPEMVKFLYEHLLKNKTDIVHTHWFAGSFAGMQAAYYAQVPVRIFTREHPSIKYYTRHAASKHRLIWECATNVIAVTNKSKEGMIEDGIPEQKIALIPTGFDVSEYENVETSRIDQLRAKYLANHQGPVIGVAARYVRWKGVEYVIEAYKKVLETYPNALLVLSGTGIDRTNLEEKIRKARKEDIVAPQYDDIISITEKLSQLPNHSYIEIPFEPDLFALFKLFDVFVHVPTDDIQETFGQVYVDAMLSRVPSVITLAGSAADHAIHQENAWVVDYKNSEQIAEGIFALLKDSHLREKMINNAFLCAQQYDIKNHIQRIEKFYVSELEKSRKENVSDYHREDACST</sequence>
<evidence type="ECO:0000259" key="2">
    <source>
        <dbReference type="Pfam" id="PF13439"/>
    </source>
</evidence>
<organism evidence="3">
    <name type="scientific">Planktothricoides raciborskii GIHE-MW2</name>
    <dbReference type="NCBI Taxonomy" id="2792601"/>
    <lineage>
        <taxon>Bacteria</taxon>
        <taxon>Bacillati</taxon>
        <taxon>Cyanobacteriota</taxon>
        <taxon>Cyanophyceae</taxon>
        <taxon>Oscillatoriophycideae</taxon>
        <taxon>Oscillatoriales</taxon>
        <taxon>Oscillatoriaceae</taxon>
        <taxon>Planktothricoides</taxon>
    </lineage>
</organism>
<dbReference type="Pfam" id="PF00534">
    <property type="entry name" value="Glycos_transf_1"/>
    <property type="match status" value="1"/>
</dbReference>
<name>A0AAU8JC30_9CYAN</name>
<evidence type="ECO:0000313" key="3">
    <source>
        <dbReference type="EMBL" id="XCM36356.1"/>
    </source>
</evidence>
<keyword evidence="3" id="KW-0808">Transferase</keyword>
<dbReference type="EMBL" id="CP159837">
    <property type="protein sequence ID" value="XCM36356.1"/>
    <property type="molecule type" value="Genomic_DNA"/>
</dbReference>
<reference evidence="3" key="1">
    <citation type="submission" date="2024-07" db="EMBL/GenBank/DDBJ databases">
        <authorList>
            <person name="Kim Y.J."/>
            <person name="Jeong J.Y."/>
        </authorList>
    </citation>
    <scope>NUCLEOTIDE SEQUENCE</scope>
    <source>
        <strain evidence="3">GIHE-MW2</strain>
    </source>
</reference>
<accession>A0AAU8JC30</accession>
<dbReference type="GO" id="GO:0016758">
    <property type="term" value="F:hexosyltransferase activity"/>
    <property type="evidence" value="ECO:0007669"/>
    <property type="project" value="TreeGrafter"/>
</dbReference>
<evidence type="ECO:0000259" key="1">
    <source>
        <dbReference type="Pfam" id="PF00534"/>
    </source>
</evidence>
<dbReference type="CDD" id="cd03801">
    <property type="entry name" value="GT4_PimA-like"/>
    <property type="match status" value="1"/>
</dbReference>
<dbReference type="RefSeq" id="WP_354635172.1">
    <property type="nucleotide sequence ID" value="NZ_CP159837.1"/>
</dbReference>
<dbReference type="PANTHER" id="PTHR45947:SF3">
    <property type="entry name" value="SULFOQUINOVOSYL TRANSFERASE SQD2"/>
    <property type="match status" value="1"/>
</dbReference>
<dbReference type="PANTHER" id="PTHR45947">
    <property type="entry name" value="SULFOQUINOVOSYL TRANSFERASE SQD2"/>
    <property type="match status" value="1"/>
</dbReference>
<dbReference type="Pfam" id="PF13439">
    <property type="entry name" value="Glyco_transf_4"/>
    <property type="match status" value="1"/>
</dbReference>
<dbReference type="InterPro" id="IPR050194">
    <property type="entry name" value="Glycosyltransferase_grp1"/>
</dbReference>
<gene>
    <name evidence="3" type="ORF">ABWT76_005112</name>
</gene>
<dbReference type="EC" id="2.4.-.-" evidence="3"/>
<feature type="domain" description="Glycosyl transferase family 1" evidence="1">
    <location>
        <begin position="184"/>
        <end position="372"/>
    </location>
</feature>
<dbReference type="SUPFAM" id="SSF53756">
    <property type="entry name" value="UDP-Glycosyltransferase/glycogen phosphorylase"/>
    <property type="match status" value="1"/>
</dbReference>